<dbReference type="GO" id="GO:0004130">
    <property type="term" value="F:cytochrome-c peroxidase activity"/>
    <property type="evidence" value="ECO:0007669"/>
    <property type="project" value="TreeGrafter"/>
</dbReference>
<dbReference type="GO" id="GO:0020037">
    <property type="term" value="F:heme binding"/>
    <property type="evidence" value="ECO:0007669"/>
    <property type="project" value="InterPro"/>
</dbReference>
<dbReference type="EMBL" id="LAZR01000150">
    <property type="protein sequence ID" value="KKN86232.1"/>
    <property type="molecule type" value="Genomic_DNA"/>
</dbReference>
<dbReference type="Pfam" id="PF06537">
    <property type="entry name" value="DHOR"/>
    <property type="match status" value="1"/>
</dbReference>
<dbReference type="PANTHER" id="PTHR30600">
    <property type="entry name" value="CYTOCHROME C PEROXIDASE-RELATED"/>
    <property type="match status" value="1"/>
</dbReference>
<dbReference type="GO" id="GO:0009055">
    <property type="term" value="F:electron transfer activity"/>
    <property type="evidence" value="ECO:0007669"/>
    <property type="project" value="InterPro"/>
</dbReference>
<organism evidence="1">
    <name type="scientific">marine sediment metagenome</name>
    <dbReference type="NCBI Taxonomy" id="412755"/>
    <lineage>
        <taxon>unclassified sequences</taxon>
        <taxon>metagenomes</taxon>
        <taxon>ecological metagenomes</taxon>
    </lineage>
</organism>
<dbReference type="InterPro" id="IPR051395">
    <property type="entry name" value="Cytochrome_c_Peroxidase/MauG"/>
</dbReference>
<dbReference type="PANTHER" id="PTHR30600:SF4">
    <property type="entry name" value="CYTOCHROME C DOMAIN-CONTAINING PROTEIN"/>
    <property type="match status" value="1"/>
</dbReference>
<dbReference type="InterPro" id="IPR036909">
    <property type="entry name" value="Cyt_c-like_dom_sf"/>
</dbReference>
<evidence type="ECO:0008006" key="2">
    <source>
        <dbReference type="Google" id="ProtNLM"/>
    </source>
</evidence>
<sequence length="84" mass="9290">MGPDLADDFPEMIASGSEWRTPPLWGIGLIDLTNGREDYLHDGRARSLLEAILWHGGEARNARDAVTVLSKTDREALLAFLKSL</sequence>
<proteinExistence type="predicted"/>
<dbReference type="InterPro" id="IPR010538">
    <property type="entry name" value="DHOR"/>
</dbReference>
<dbReference type="Gene3D" id="1.10.760.10">
    <property type="entry name" value="Cytochrome c-like domain"/>
    <property type="match status" value="1"/>
</dbReference>
<protein>
    <recommendedName>
        <fullName evidence="2">Cytochrome c domain-containing protein</fullName>
    </recommendedName>
</protein>
<reference evidence="1" key="1">
    <citation type="journal article" date="2015" name="Nature">
        <title>Complex archaea that bridge the gap between prokaryotes and eukaryotes.</title>
        <authorList>
            <person name="Spang A."/>
            <person name="Saw J.H."/>
            <person name="Jorgensen S.L."/>
            <person name="Zaremba-Niedzwiedzka K."/>
            <person name="Martijn J."/>
            <person name="Lind A.E."/>
            <person name="van Eijk R."/>
            <person name="Schleper C."/>
            <person name="Guy L."/>
            <person name="Ettema T.J."/>
        </authorList>
    </citation>
    <scope>NUCLEOTIDE SEQUENCE</scope>
</reference>
<evidence type="ECO:0000313" key="1">
    <source>
        <dbReference type="EMBL" id="KKN86232.1"/>
    </source>
</evidence>
<gene>
    <name evidence="1" type="ORF">LCGC14_0271010</name>
</gene>
<dbReference type="AlphaFoldDB" id="A0A0F9UFT4"/>
<comment type="caution">
    <text evidence="1">The sequence shown here is derived from an EMBL/GenBank/DDBJ whole genome shotgun (WGS) entry which is preliminary data.</text>
</comment>
<name>A0A0F9UFT4_9ZZZZ</name>
<dbReference type="SUPFAM" id="SSF46626">
    <property type="entry name" value="Cytochrome c"/>
    <property type="match status" value="1"/>
</dbReference>
<accession>A0A0F9UFT4</accession>